<feature type="domain" description="CBM6" evidence="1">
    <location>
        <begin position="420"/>
        <end position="542"/>
    </location>
</feature>
<dbReference type="Pfam" id="PF03422">
    <property type="entry name" value="CBM_6"/>
    <property type="match status" value="1"/>
</dbReference>
<dbReference type="InterPro" id="IPR042095">
    <property type="entry name" value="SUMF_sf"/>
</dbReference>
<accession>V4HV29</accession>
<dbReference type="Gene3D" id="2.60.120.260">
    <property type="entry name" value="Galactose-binding domain-like"/>
    <property type="match status" value="1"/>
</dbReference>
<name>V4HV29_PSEL2</name>
<protein>
    <recommendedName>
        <fullName evidence="1">CBM6 domain-containing protein</fullName>
    </recommendedName>
</protein>
<dbReference type="GO" id="GO:0120147">
    <property type="term" value="F:formylglycine-generating oxidase activity"/>
    <property type="evidence" value="ECO:0007669"/>
    <property type="project" value="TreeGrafter"/>
</dbReference>
<organism evidence="2 3">
    <name type="scientific">Pseudoalteromonas luteoviolacea (strain 2ta16)</name>
    <dbReference type="NCBI Taxonomy" id="1353533"/>
    <lineage>
        <taxon>Bacteria</taxon>
        <taxon>Pseudomonadati</taxon>
        <taxon>Pseudomonadota</taxon>
        <taxon>Gammaproteobacteria</taxon>
        <taxon>Alteromonadales</taxon>
        <taxon>Pseudoalteromonadaceae</taxon>
        <taxon>Pseudoalteromonas</taxon>
    </lineage>
</organism>
<comment type="caution">
    <text evidence="2">The sequence shown here is derived from an EMBL/GenBank/DDBJ whole genome shotgun (WGS) entry which is preliminary data.</text>
</comment>
<evidence type="ECO:0000313" key="2">
    <source>
        <dbReference type="EMBL" id="ESP91779.1"/>
    </source>
</evidence>
<gene>
    <name evidence="2" type="ORF">PL2TA16_05420</name>
</gene>
<sequence length="544" mass="61170">MLTTSLLMTSTLIGTAGLGDLDTLPQQAIEPIMITLPKGEYTLRDTEGKYLNRTVQIAPFSLGKYEVTVAEFNQFIQATNYTMPDKCYHKTANGLTFEAKGNWQANDKSTGFYHPVTCITWHAAHAYTQWLAKVTGKPYRLPTSVEWAYAAKAKQSSDYYFGDKDRNPQACDFENVRDLSSEGERQFHTNSSNGRLKWDCIDNTGYTSVVGTFKPNQFGLHDMLSNLNEMTLSCPEDWGATETSEQNCHTKISVGGDWKYGIKPYFHRSNMPTDFSGAVEGFRIALSGLAPPIEQQTLRTAVFKASLEAAQHAARTQNKLASEIPDAVQQLKIKQNGLLTHLSWQKSPDPEVSSYRVYRSYSSRGALKLIANNVLDPYFTDANSDVFTYRYAVVAVKHFMQSDYSNQVYASRVHTHILPGRIEAENTAGKNRNTVEVTNDLDGRYHIGGWRGVLPEQSSRYKIKVSKAGLYKVHSRVASKESNQGFTLSVNGKQYPFPITDTGGFQHWQTQEGTAIFLEKGEHHLDLAVTEGNWRLNWIDMHPM</sequence>
<evidence type="ECO:0000259" key="1">
    <source>
        <dbReference type="PROSITE" id="PS51175"/>
    </source>
</evidence>
<dbReference type="PANTHER" id="PTHR23150">
    <property type="entry name" value="SULFATASE MODIFYING FACTOR 1, 2"/>
    <property type="match status" value="1"/>
</dbReference>
<dbReference type="InterPro" id="IPR016187">
    <property type="entry name" value="CTDL_fold"/>
</dbReference>
<dbReference type="Proteomes" id="UP000017820">
    <property type="component" value="Unassembled WGS sequence"/>
</dbReference>
<dbReference type="InterPro" id="IPR005532">
    <property type="entry name" value="SUMF_dom"/>
</dbReference>
<reference evidence="2 3" key="1">
    <citation type="submission" date="2013-07" db="EMBL/GenBank/DDBJ databases">
        <title>Draft genome sequence of Pseudoalteromonas luteoviolacea 2ta16.</title>
        <authorList>
            <person name="Allen E.E."/>
            <person name="Azam F."/>
            <person name="Podell S."/>
        </authorList>
    </citation>
    <scope>NUCLEOTIDE SEQUENCE [LARGE SCALE GENOMIC DNA]</scope>
    <source>
        <strain evidence="2 3">2ta16</strain>
    </source>
</reference>
<dbReference type="Pfam" id="PF03781">
    <property type="entry name" value="FGE-sulfatase"/>
    <property type="match status" value="1"/>
</dbReference>
<proteinExistence type="predicted"/>
<dbReference type="PANTHER" id="PTHR23150:SF19">
    <property type="entry name" value="FORMYLGLYCINE-GENERATING ENZYME"/>
    <property type="match status" value="1"/>
</dbReference>
<dbReference type="Gene3D" id="3.90.1580.10">
    <property type="entry name" value="paralog of FGE (formylglycine-generating enzyme)"/>
    <property type="match status" value="1"/>
</dbReference>
<dbReference type="InterPro" id="IPR051043">
    <property type="entry name" value="Sulfatase_Mod_Factor_Kinase"/>
</dbReference>
<dbReference type="InterPro" id="IPR013783">
    <property type="entry name" value="Ig-like_fold"/>
</dbReference>
<dbReference type="InterPro" id="IPR008979">
    <property type="entry name" value="Galactose-bd-like_sf"/>
</dbReference>
<dbReference type="RefSeq" id="WP_023400872.1">
    <property type="nucleotide sequence ID" value="NZ_AUSV01000092.1"/>
</dbReference>
<dbReference type="CDD" id="cd04080">
    <property type="entry name" value="CBM6_cellulase-like"/>
    <property type="match status" value="1"/>
</dbReference>
<dbReference type="SUPFAM" id="SSF49265">
    <property type="entry name" value="Fibronectin type III"/>
    <property type="match status" value="1"/>
</dbReference>
<dbReference type="AlphaFoldDB" id="V4HV29"/>
<dbReference type="EMBL" id="AUSV01000092">
    <property type="protein sequence ID" value="ESP91779.1"/>
    <property type="molecule type" value="Genomic_DNA"/>
</dbReference>
<dbReference type="SUPFAM" id="SSF49785">
    <property type="entry name" value="Galactose-binding domain-like"/>
    <property type="match status" value="1"/>
</dbReference>
<dbReference type="Gene3D" id="2.60.40.10">
    <property type="entry name" value="Immunoglobulins"/>
    <property type="match status" value="1"/>
</dbReference>
<dbReference type="PATRIC" id="fig|1353533.3.peg.4018"/>
<dbReference type="PROSITE" id="PS51175">
    <property type="entry name" value="CBM6"/>
    <property type="match status" value="1"/>
</dbReference>
<dbReference type="GO" id="GO:0030246">
    <property type="term" value="F:carbohydrate binding"/>
    <property type="evidence" value="ECO:0007669"/>
    <property type="project" value="InterPro"/>
</dbReference>
<evidence type="ECO:0000313" key="3">
    <source>
        <dbReference type="Proteomes" id="UP000017820"/>
    </source>
</evidence>
<dbReference type="SUPFAM" id="SSF56436">
    <property type="entry name" value="C-type lectin-like"/>
    <property type="match status" value="1"/>
</dbReference>
<dbReference type="InterPro" id="IPR036116">
    <property type="entry name" value="FN3_sf"/>
</dbReference>
<dbReference type="InterPro" id="IPR005084">
    <property type="entry name" value="CBM6"/>
</dbReference>